<dbReference type="RefSeq" id="WP_060544410.1">
    <property type="nucleotide sequence ID" value="NZ_CP013195.1"/>
</dbReference>
<dbReference type="AlphaFoldDB" id="A0A0S2KMI1"/>
<keyword evidence="5" id="KW-0998">Cell outer membrane</keyword>
<dbReference type="KEGG" id="peo:AS203_09625"/>
<evidence type="ECO:0000256" key="1">
    <source>
        <dbReference type="ARBA" id="ARBA00004370"/>
    </source>
</evidence>
<dbReference type="PANTHER" id="PTHR12815">
    <property type="entry name" value="SORTING AND ASSEMBLY MACHINERY SAMM50 PROTEIN FAMILY MEMBER"/>
    <property type="match status" value="1"/>
</dbReference>
<dbReference type="Proteomes" id="UP000056252">
    <property type="component" value="Chromosome"/>
</dbReference>
<evidence type="ECO:0000256" key="3">
    <source>
        <dbReference type="ARBA" id="ARBA00022729"/>
    </source>
</evidence>
<keyword evidence="8" id="KW-1185">Reference proteome</keyword>
<evidence type="ECO:0000313" key="8">
    <source>
        <dbReference type="Proteomes" id="UP000056252"/>
    </source>
</evidence>
<protein>
    <recommendedName>
        <fullName evidence="6">Bacterial surface antigen (D15) domain-containing protein</fullName>
    </recommendedName>
</protein>
<keyword evidence="4" id="KW-0472">Membrane</keyword>
<dbReference type="Pfam" id="PF01103">
    <property type="entry name" value="Omp85"/>
    <property type="match status" value="1"/>
</dbReference>
<dbReference type="PROSITE" id="PS51257">
    <property type="entry name" value="PROKAR_LIPOPROTEIN"/>
    <property type="match status" value="1"/>
</dbReference>
<name>A0A0S2KMI1_9BACT</name>
<comment type="subcellular location">
    <subcellularLocation>
        <location evidence="1">Membrane</location>
    </subcellularLocation>
</comment>
<gene>
    <name evidence="7" type="ORF">AS203_09625</name>
</gene>
<dbReference type="InterPro" id="IPR000184">
    <property type="entry name" value="Bac_surfAg_D15"/>
</dbReference>
<dbReference type="GO" id="GO:0019867">
    <property type="term" value="C:outer membrane"/>
    <property type="evidence" value="ECO:0007669"/>
    <property type="project" value="InterPro"/>
</dbReference>
<dbReference type="InterPro" id="IPR039910">
    <property type="entry name" value="D15-like"/>
</dbReference>
<evidence type="ECO:0000256" key="4">
    <source>
        <dbReference type="ARBA" id="ARBA00023136"/>
    </source>
</evidence>
<dbReference type="EMBL" id="CP013195">
    <property type="protein sequence ID" value="ALO49315.1"/>
    <property type="molecule type" value="Genomic_DNA"/>
</dbReference>
<keyword evidence="2" id="KW-0812">Transmembrane</keyword>
<evidence type="ECO:0000313" key="7">
    <source>
        <dbReference type="EMBL" id="ALO49315.1"/>
    </source>
</evidence>
<feature type="domain" description="Bacterial surface antigen (D15)" evidence="6">
    <location>
        <begin position="583"/>
        <end position="742"/>
    </location>
</feature>
<accession>A0A0S2KMI1</accession>
<dbReference type="STRING" id="76123.AS203_09625"/>
<organism evidence="7 8">
    <name type="scientific">Hoylesella enoeca</name>
    <dbReference type="NCBI Taxonomy" id="76123"/>
    <lineage>
        <taxon>Bacteria</taxon>
        <taxon>Pseudomonadati</taxon>
        <taxon>Bacteroidota</taxon>
        <taxon>Bacteroidia</taxon>
        <taxon>Bacteroidales</taxon>
        <taxon>Prevotellaceae</taxon>
        <taxon>Hoylesella</taxon>
    </lineage>
</organism>
<proteinExistence type="predicted"/>
<dbReference type="PANTHER" id="PTHR12815:SF47">
    <property type="entry name" value="TRANSLOCATION AND ASSEMBLY MODULE SUBUNIT TAMA"/>
    <property type="match status" value="1"/>
</dbReference>
<evidence type="ECO:0000256" key="2">
    <source>
        <dbReference type="ARBA" id="ARBA00022692"/>
    </source>
</evidence>
<dbReference type="Gene3D" id="2.40.160.50">
    <property type="entry name" value="membrane protein fhac: a member of the omp85/tpsb transporter family"/>
    <property type="match status" value="1"/>
</dbReference>
<sequence length="767" mass="86981">MQQINRLIYIGLITAVVSVLMSCSTTKAVPDGDQLYTGLSKIKYQNAETNKHFDDTKTELEAALACAPNGSLFGSSYVRTPFPIRLWIWNAFSGADSGVGHWISKTFGKPPVLMSWVNPALRASVAQSVMRSHGYFRGTVGYETVPTRNPKKAKIGYTVTMNHLFTLDSITRENFPPAIDSLLDATAQQAKLHTGDPFDASTLDAERNRISTLLRNNGYFYYQPNYASYLADTLARRGRVQLRMLMTDNAPARARRKWYIGKVDLNLRRLFMEPLKDSLTRRSLTVHFNGRRSPIRPGAILHRVKLRPGQLYRYDDYLQSYNNITGTGLYTMVDFNFTPRDSSANCDTLDLNLSCVFDKRYDFYVETNYTGKTNGKMGPGITVGFGKRNALRGGEKLDISLNGSYEWQTGHADEGTSSRLHSYEYGGSASLEFPRLLLPFWQQHHFFSTPSTLLKASTDIINRAGYFKRHIVSGELTYNFQTSPTSLHQFSPLSLQYNHMTSHTDEFQQIMDNNPYLKVAMRDVMIPKMRYSYIYTSTAHRRNPIWWQTTVSEAANILSLGYLAAGNRWNERDKQIFKNPYAQFFKIETEFRKTWRMSDHTQLVAHVAAGIIWSYANSTGAPYSEQFYVGGANSIRAFNVRSIGPGAFSPTSTSNSYLDQTGDIKLLLNLEYRPRLFGNLYGAVFLDAGNVWTLHDYAERPAGSFRLKNLPREMALGTGVGLRYDLDYFVIRVDWGVGLHVPYKSGFYNISTFKDGQSLHLAIGYPF</sequence>
<reference evidence="8" key="1">
    <citation type="submission" date="2015-11" db="EMBL/GenBank/DDBJ databases">
        <authorList>
            <person name="Holder M.E."/>
            <person name="Ajami N.J."/>
            <person name="Petrosino J.F."/>
        </authorList>
    </citation>
    <scope>NUCLEOTIDE SEQUENCE [LARGE SCALE GENOMIC DNA]</scope>
    <source>
        <strain evidence="8">F0113</strain>
    </source>
</reference>
<keyword evidence="3" id="KW-0732">Signal</keyword>
<evidence type="ECO:0000256" key="5">
    <source>
        <dbReference type="ARBA" id="ARBA00023237"/>
    </source>
</evidence>
<evidence type="ECO:0000259" key="6">
    <source>
        <dbReference type="Pfam" id="PF01103"/>
    </source>
</evidence>
<dbReference type="OrthoDB" id="9814535at2"/>
<dbReference type="eggNOG" id="COG0729">
    <property type="taxonomic scope" value="Bacteria"/>
</dbReference>